<evidence type="ECO:0000313" key="13">
    <source>
        <dbReference type="Ensembl" id="ENSEBUP00000012472.1"/>
    </source>
</evidence>
<dbReference type="Ensembl" id="ENSEBUT00000013048.1">
    <property type="protein sequence ID" value="ENSEBUP00000012472.1"/>
    <property type="gene ID" value="ENSEBUG00000007917.1"/>
</dbReference>
<dbReference type="InterPro" id="IPR035673">
    <property type="entry name" value="ERdj5_TRX_N"/>
</dbReference>
<reference evidence="13" key="1">
    <citation type="submission" date="2025-08" db="UniProtKB">
        <authorList>
            <consortium name="Ensembl"/>
        </authorList>
    </citation>
    <scope>IDENTIFICATION</scope>
</reference>
<keyword evidence="3" id="KW-0732">Signal</keyword>
<dbReference type="GO" id="GO:0051087">
    <property type="term" value="F:protein-folding chaperone binding"/>
    <property type="evidence" value="ECO:0007669"/>
    <property type="project" value="UniProtKB-ARBA"/>
</dbReference>
<reference evidence="13" key="2">
    <citation type="submission" date="2025-09" db="UniProtKB">
        <authorList>
            <consortium name="Ensembl"/>
        </authorList>
    </citation>
    <scope>IDENTIFICATION</scope>
</reference>
<dbReference type="GO" id="GO:0051117">
    <property type="term" value="F:ATPase binding"/>
    <property type="evidence" value="ECO:0007669"/>
    <property type="project" value="UniProtKB-ARBA"/>
</dbReference>
<keyword evidence="6" id="KW-0560">Oxidoreductase</keyword>
<feature type="domain" description="Thioredoxin" evidence="12">
    <location>
        <begin position="466"/>
        <end position="576"/>
    </location>
</feature>
<dbReference type="PRINTS" id="PR00625">
    <property type="entry name" value="JDOMAIN"/>
</dbReference>
<keyword evidence="7" id="KW-1015">Disulfide bond</keyword>
<evidence type="ECO:0000259" key="12">
    <source>
        <dbReference type="PROSITE" id="PS51352"/>
    </source>
</evidence>
<dbReference type="GO" id="GO:0015035">
    <property type="term" value="F:protein-disulfide reductase activity"/>
    <property type="evidence" value="ECO:0007669"/>
    <property type="project" value="TreeGrafter"/>
</dbReference>
<dbReference type="PANTHER" id="PTHR44340:SF1">
    <property type="entry name" value="DNAJ HOMOLOG SUBFAMILY C MEMBER 10"/>
    <property type="match status" value="1"/>
</dbReference>
<keyword evidence="9" id="KW-0676">Redox-active center</keyword>
<feature type="domain" description="Thioredoxin" evidence="12">
    <location>
        <begin position="122"/>
        <end position="236"/>
    </location>
</feature>
<dbReference type="SMART" id="SM00271">
    <property type="entry name" value="DnaJ"/>
    <property type="match status" value="1"/>
</dbReference>
<evidence type="ECO:0000256" key="8">
    <source>
        <dbReference type="ARBA" id="ARBA00023180"/>
    </source>
</evidence>
<keyword evidence="5" id="KW-0256">Endoplasmic reticulum</keyword>
<dbReference type="PROSITE" id="PS00194">
    <property type="entry name" value="THIOREDOXIN_1"/>
    <property type="match status" value="2"/>
</dbReference>
<dbReference type="FunFam" id="3.40.30.10:FF:000087">
    <property type="entry name" value="DnaJ homolog subfamily C member 10"/>
    <property type="match status" value="1"/>
</dbReference>
<keyword evidence="10" id="KW-0472">Membrane</keyword>
<dbReference type="InterPro" id="IPR001623">
    <property type="entry name" value="DnaJ_domain"/>
</dbReference>
<dbReference type="Gene3D" id="3.40.30.10">
    <property type="entry name" value="Glutaredoxin"/>
    <property type="match status" value="5"/>
</dbReference>
<evidence type="ECO:0000256" key="1">
    <source>
        <dbReference type="ARBA" id="ARBA00004319"/>
    </source>
</evidence>
<keyword evidence="14" id="KW-1185">Reference proteome</keyword>
<dbReference type="CDD" id="cd06257">
    <property type="entry name" value="DnaJ"/>
    <property type="match status" value="1"/>
</dbReference>
<evidence type="ECO:0000256" key="5">
    <source>
        <dbReference type="ARBA" id="ARBA00022824"/>
    </source>
</evidence>
<dbReference type="Gene3D" id="1.10.287.110">
    <property type="entry name" value="DnaJ domain"/>
    <property type="match status" value="1"/>
</dbReference>
<feature type="domain" description="Thioredoxin" evidence="12">
    <location>
        <begin position="353"/>
        <end position="461"/>
    </location>
</feature>
<keyword evidence="8" id="KW-0325">Glycoprotein</keyword>
<dbReference type="PROSITE" id="PS51352">
    <property type="entry name" value="THIOREDOXIN_2"/>
    <property type="match status" value="3"/>
</dbReference>
<dbReference type="FunFam" id="1.10.287.110:FF:000029">
    <property type="entry name" value="DnaJ homolog subfamily C member 10"/>
    <property type="match status" value="1"/>
</dbReference>
<dbReference type="GO" id="GO:0036503">
    <property type="term" value="P:ERAD pathway"/>
    <property type="evidence" value="ECO:0007669"/>
    <property type="project" value="UniProtKB-ARBA"/>
</dbReference>
<evidence type="ECO:0000313" key="14">
    <source>
        <dbReference type="Proteomes" id="UP000694388"/>
    </source>
</evidence>
<dbReference type="InterPro" id="IPR017937">
    <property type="entry name" value="Thioredoxin_CS"/>
</dbReference>
<evidence type="ECO:0000256" key="4">
    <source>
        <dbReference type="ARBA" id="ARBA00022737"/>
    </source>
</evidence>
<keyword evidence="4" id="KW-0677">Repeat</keyword>
<dbReference type="SUPFAM" id="SSF46565">
    <property type="entry name" value="Chaperone J-domain"/>
    <property type="match status" value="1"/>
</dbReference>
<evidence type="ECO:0000256" key="7">
    <source>
        <dbReference type="ARBA" id="ARBA00023157"/>
    </source>
</evidence>
<dbReference type="CDD" id="cd03004">
    <property type="entry name" value="PDI_a_ERdj5_C"/>
    <property type="match status" value="2"/>
</dbReference>
<evidence type="ECO:0000256" key="3">
    <source>
        <dbReference type="ARBA" id="ARBA00022729"/>
    </source>
</evidence>
<organism evidence="13 14">
    <name type="scientific">Eptatretus burgeri</name>
    <name type="common">Inshore hagfish</name>
    <dbReference type="NCBI Taxonomy" id="7764"/>
    <lineage>
        <taxon>Eukaryota</taxon>
        <taxon>Metazoa</taxon>
        <taxon>Chordata</taxon>
        <taxon>Craniata</taxon>
        <taxon>Vertebrata</taxon>
        <taxon>Cyclostomata</taxon>
        <taxon>Myxini</taxon>
        <taxon>Myxiniformes</taxon>
        <taxon>Myxinidae</taxon>
        <taxon>Eptatretinae</taxon>
        <taxon>Eptatretus</taxon>
    </lineage>
</organism>
<dbReference type="OMA" id="APTWRKF"/>
<protein>
    <recommendedName>
        <fullName evidence="2">DnaJ homolog subfamily C member 10</fullName>
    </recommendedName>
</protein>
<keyword evidence="10" id="KW-1133">Transmembrane helix</keyword>
<comment type="subcellular location">
    <subcellularLocation>
        <location evidence="1">Endoplasmic reticulum lumen</location>
    </subcellularLocation>
</comment>
<evidence type="ECO:0000256" key="9">
    <source>
        <dbReference type="ARBA" id="ARBA00023284"/>
    </source>
</evidence>
<dbReference type="InterPro" id="IPR013766">
    <property type="entry name" value="Thioredoxin_domain"/>
</dbReference>
<dbReference type="InterPro" id="IPR052460">
    <property type="entry name" value="ER_disulfide_reductase"/>
</dbReference>
<proteinExistence type="predicted"/>
<evidence type="ECO:0000259" key="11">
    <source>
        <dbReference type="PROSITE" id="PS50076"/>
    </source>
</evidence>
<dbReference type="Pfam" id="PF00085">
    <property type="entry name" value="Thioredoxin"/>
    <property type="match status" value="4"/>
</dbReference>
<dbReference type="FunFam" id="3.40.30.10:FF:000106">
    <property type="entry name" value="DnaJ homolog subfamily C member 10"/>
    <property type="match status" value="1"/>
</dbReference>
<evidence type="ECO:0000256" key="2">
    <source>
        <dbReference type="ARBA" id="ARBA00020920"/>
    </source>
</evidence>
<name>A0A8C4QAF5_EPTBU</name>
<feature type="transmembrane region" description="Helical" evidence="10">
    <location>
        <begin position="282"/>
        <end position="302"/>
    </location>
</feature>
<dbReference type="GO" id="GO:0005788">
    <property type="term" value="C:endoplasmic reticulum lumen"/>
    <property type="evidence" value="ECO:0007669"/>
    <property type="project" value="UniProtKB-SubCell"/>
</dbReference>
<dbReference type="GO" id="GO:0036498">
    <property type="term" value="P:IRE1-mediated unfolded protein response"/>
    <property type="evidence" value="ECO:0007669"/>
    <property type="project" value="TreeGrafter"/>
</dbReference>
<dbReference type="GeneTree" id="ENSGT00940000155558"/>
<dbReference type="InterPro" id="IPR036869">
    <property type="entry name" value="J_dom_sf"/>
</dbReference>
<dbReference type="Proteomes" id="UP000694388">
    <property type="component" value="Unplaced"/>
</dbReference>
<dbReference type="GO" id="GO:0016671">
    <property type="term" value="F:oxidoreductase activity, acting on a sulfur group of donors, disulfide as acceptor"/>
    <property type="evidence" value="ECO:0007669"/>
    <property type="project" value="TreeGrafter"/>
</dbReference>
<evidence type="ECO:0000256" key="10">
    <source>
        <dbReference type="SAM" id="Phobius"/>
    </source>
</evidence>
<keyword evidence="10" id="KW-0812">Transmembrane</keyword>
<dbReference type="InterPro" id="IPR035674">
    <property type="entry name" value="ERdj5_TRX_C"/>
</dbReference>
<sequence length="691" mass="79859">MVNLLRGLTRPSGKGLFTYFALLLLLLALGLCSHDFYQLLGVSRDASNRDIRKAFKKLALTMHPDKNQDDPNAHEKFLKISRAYEILKDEDLRKKYDKYGEKGLDESWQQQRRYETWTYYRYDFGIYDDDPEIITLDRSEFDAAVSSGELWFVNFYSPGCSHCHNLAPTWREFAKEMDGVIRIGAVNCGDNTRLCQLKGIRSYPNLYIFRAGMNPVKFSGKRTKEDIIKFAMSFVKSDVVELWADPLTHFDTFWFSDCLSQRTRQKLAGMLILCLTENDLCFFFNFMIFMFLPAMIKMFLAFQVGKYNCVSDERVCRKLYVQQPCVAVFKGEGLNAFEIHHGQNNLYEILGFAKDSVGSSVVTLGPDTFPRHEKEPWLVDFFAPWCPPCRALLPELRKASKQLTGQLRFGTVDCTIHMDICNLHNIEAYPTTLVFNQSSIHVYDGQHSAQYILEFIQDLMAPSVVMLEPGSFEALVHRRRPGDIWTVDFYAPWCQPCRELMPEWKRMARMLSGFVHVGSMDCQKYNRFCHEQGIHSFPEIRIFPDSTSHGANKYHLYNGWIRNADSLKSWALSFLPAGAENLTPASFTQAMQTGTEHWLIDYYAPWCGPCQAFSPEFEMLLKGKVRAGKVNCQQYSHLCQNNGIWAYPTLKLYPYKQGQQVRSFLYIYIISSLQFVNYSTSPNFLSCFCSK</sequence>
<dbReference type="GO" id="GO:0051787">
    <property type="term" value="F:misfolded protein binding"/>
    <property type="evidence" value="ECO:0007669"/>
    <property type="project" value="TreeGrafter"/>
</dbReference>
<dbReference type="Pfam" id="PF00226">
    <property type="entry name" value="DnaJ"/>
    <property type="match status" value="1"/>
</dbReference>
<dbReference type="InterPro" id="IPR036249">
    <property type="entry name" value="Thioredoxin-like_sf"/>
</dbReference>
<evidence type="ECO:0000256" key="6">
    <source>
        <dbReference type="ARBA" id="ARBA00023002"/>
    </source>
</evidence>
<feature type="domain" description="J" evidence="11">
    <location>
        <begin position="35"/>
        <end position="100"/>
    </location>
</feature>
<dbReference type="CDD" id="cd03003">
    <property type="entry name" value="PDI_a_ERdj5_N"/>
    <property type="match status" value="1"/>
</dbReference>
<dbReference type="PROSITE" id="PS50076">
    <property type="entry name" value="DNAJ_2"/>
    <property type="match status" value="1"/>
</dbReference>
<accession>A0A8C4QAF5</accession>
<dbReference type="AlphaFoldDB" id="A0A8C4QAF5"/>
<dbReference type="SUPFAM" id="SSF52833">
    <property type="entry name" value="Thioredoxin-like"/>
    <property type="match status" value="4"/>
</dbReference>
<dbReference type="PANTHER" id="PTHR44340">
    <property type="entry name" value="DNAJ HOMOLOG SUBFAMILY C MEMBER 10"/>
    <property type="match status" value="1"/>
</dbReference>